<proteinExistence type="predicted"/>
<dbReference type="EMBL" id="CAJPIZ010000671">
    <property type="protein sequence ID" value="CAG2102018.1"/>
    <property type="molecule type" value="Genomic_DNA"/>
</dbReference>
<feature type="non-terminal residue" evidence="1">
    <location>
        <position position="1"/>
    </location>
</feature>
<dbReference type="EMBL" id="OC855246">
    <property type="protein sequence ID" value="CAD7621588.1"/>
    <property type="molecule type" value="Genomic_DNA"/>
</dbReference>
<evidence type="ECO:0000313" key="2">
    <source>
        <dbReference type="Proteomes" id="UP000759131"/>
    </source>
</evidence>
<organism evidence="1">
    <name type="scientific">Medioppia subpectinata</name>
    <dbReference type="NCBI Taxonomy" id="1979941"/>
    <lineage>
        <taxon>Eukaryota</taxon>
        <taxon>Metazoa</taxon>
        <taxon>Ecdysozoa</taxon>
        <taxon>Arthropoda</taxon>
        <taxon>Chelicerata</taxon>
        <taxon>Arachnida</taxon>
        <taxon>Acari</taxon>
        <taxon>Acariformes</taxon>
        <taxon>Sarcoptiformes</taxon>
        <taxon>Oribatida</taxon>
        <taxon>Brachypylina</taxon>
        <taxon>Oppioidea</taxon>
        <taxon>Oppiidae</taxon>
        <taxon>Medioppia</taxon>
    </lineage>
</organism>
<sequence length="135" mass="15042">MGQPTPVVIIGDPDVAKQAFSRPEFMARLDISLSSNNIDHQDVLFCSHLFSWDCLHKVAHTAVSVRMGQPTPVVIIGDPDVAKQAFSRPEFMARLDISLSSNNIDHQDVLFCSHLFSWDCLHKVAHTAVRYAVTI</sequence>
<protein>
    <submittedName>
        <fullName evidence="1">Uncharacterized protein</fullName>
    </submittedName>
</protein>
<keyword evidence="2" id="KW-1185">Reference proteome</keyword>
<dbReference type="AlphaFoldDB" id="A0A7R9KET1"/>
<reference evidence="1" key="1">
    <citation type="submission" date="2020-11" db="EMBL/GenBank/DDBJ databases">
        <authorList>
            <person name="Tran Van P."/>
        </authorList>
    </citation>
    <scope>NUCLEOTIDE SEQUENCE</scope>
</reference>
<accession>A0A7R9KET1</accession>
<evidence type="ECO:0000313" key="1">
    <source>
        <dbReference type="EMBL" id="CAD7621588.1"/>
    </source>
</evidence>
<dbReference type="Proteomes" id="UP000759131">
    <property type="component" value="Unassembled WGS sequence"/>
</dbReference>
<name>A0A7R9KET1_9ACAR</name>
<dbReference type="OrthoDB" id="2789670at2759"/>
<gene>
    <name evidence="1" type="ORF">OSB1V03_LOCUS2059</name>
</gene>